<reference evidence="2" key="1">
    <citation type="submission" date="2017-10" db="EMBL/GenBank/DDBJ databases">
        <title>Rapid genome shrinkage in a self-fertile nematode reveals novel sperm competition proteins.</title>
        <authorList>
            <person name="Yin D."/>
            <person name="Schwarz E.M."/>
            <person name="Thomas C.G."/>
            <person name="Felde R.L."/>
            <person name="Korf I.F."/>
            <person name="Cutter A.D."/>
            <person name="Schartner C.M."/>
            <person name="Ralston E.J."/>
            <person name="Meyer B.J."/>
            <person name="Haag E.S."/>
        </authorList>
    </citation>
    <scope>NUCLEOTIDE SEQUENCE [LARGE SCALE GENOMIC DNA]</scope>
    <source>
        <strain evidence="2">JU1422</strain>
    </source>
</reference>
<protein>
    <submittedName>
        <fullName evidence="1">Uncharacterized protein</fullName>
    </submittedName>
</protein>
<keyword evidence="2" id="KW-1185">Reference proteome</keyword>
<evidence type="ECO:0000313" key="1">
    <source>
        <dbReference type="EMBL" id="PIC47587.1"/>
    </source>
</evidence>
<dbReference type="AlphaFoldDB" id="A0A2G5V794"/>
<gene>
    <name evidence="1" type="primary">Cnig_chr_II.g6895</name>
    <name evidence="1" type="ORF">B9Z55_006895</name>
</gene>
<organism evidence="1 2">
    <name type="scientific">Caenorhabditis nigoni</name>
    <dbReference type="NCBI Taxonomy" id="1611254"/>
    <lineage>
        <taxon>Eukaryota</taxon>
        <taxon>Metazoa</taxon>
        <taxon>Ecdysozoa</taxon>
        <taxon>Nematoda</taxon>
        <taxon>Chromadorea</taxon>
        <taxon>Rhabditida</taxon>
        <taxon>Rhabditina</taxon>
        <taxon>Rhabditomorpha</taxon>
        <taxon>Rhabditoidea</taxon>
        <taxon>Rhabditidae</taxon>
        <taxon>Peloderinae</taxon>
        <taxon>Caenorhabditis</taxon>
    </lineage>
</organism>
<sequence>MAVMESSNTTEIVQQISKNSLQSTVVVISVLLNVLYSDQLIIYDYYEDTNFCAILVNIKKNLAFPYAVMTTVQNVF</sequence>
<proteinExistence type="predicted"/>
<comment type="caution">
    <text evidence="1">The sequence shown here is derived from an EMBL/GenBank/DDBJ whole genome shotgun (WGS) entry which is preliminary data.</text>
</comment>
<dbReference type="EMBL" id="PDUG01000002">
    <property type="protein sequence ID" value="PIC47587.1"/>
    <property type="molecule type" value="Genomic_DNA"/>
</dbReference>
<dbReference type="Proteomes" id="UP000230233">
    <property type="component" value="Chromosome II"/>
</dbReference>
<evidence type="ECO:0000313" key="2">
    <source>
        <dbReference type="Proteomes" id="UP000230233"/>
    </source>
</evidence>
<accession>A0A2G5V794</accession>
<name>A0A2G5V794_9PELO</name>